<proteinExistence type="inferred from homology"/>
<feature type="transmembrane region" description="Helical" evidence="9">
    <location>
        <begin position="6"/>
        <end position="26"/>
    </location>
</feature>
<evidence type="ECO:0000256" key="1">
    <source>
        <dbReference type="ARBA" id="ARBA00004496"/>
    </source>
</evidence>
<dbReference type="InterPro" id="IPR032801">
    <property type="entry name" value="PXL2A/B/C"/>
</dbReference>
<keyword evidence="2" id="KW-0963">Cytoplasm</keyword>
<evidence type="ECO:0000256" key="9">
    <source>
        <dbReference type="SAM" id="Phobius"/>
    </source>
</evidence>
<dbReference type="GeneTree" id="ENSGT00940000165336"/>
<evidence type="ECO:0000313" key="10">
    <source>
        <dbReference type="Ensembl" id="ENSGACP00000034474.1"/>
    </source>
</evidence>
<protein>
    <recommendedName>
        <fullName evidence="6">Peroxiredoxin-like 2A</fullName>
    </recommendedName>
    <alternativeName>
        <fullName evidence="8">Peroxiredoxin-like 2 activated in M-CSF stimulated monocytes</fullName>
    </alternativeName>
    <alternativeName>
        <fullName evidence="7">Redox-regulatory protein FAM213A</fullName>
    </alternativeName>
</protein>
<keyword evidence="3" id="KW-0049">Antioxidant</keyword>
<reference evidence="10" key="2">
    <citation type="submission" date="2025-08" db="UniProtKB">
        <authorList>
            <consortium name="Ensembl"/>
        </authorList>
    </citation>
    <scope>IDENTIFICATION</scope>
</reference>
<evidence type="ECO:0000256" key="3">
    <source>
        <dbReference type="ARBA" id="ARBA00022862"/>
    </source>
</evidence>
<keyword evidence="4" id="KW-0676">Redox-active center</keyword>
<evidence type="ECO:0000256" key="5">
    <source>
        <dbReference type="ARBA" id="ARBA00023787"/>
    </source>
</evidence>
<dbReference type="AlphaFoldDB" id="A0AAQ4P6P0"/>
<reference evidence="10 11" key="1">
    <citation type="journal article" date="2021" name="G3 (Bethesda)">
        <title>Improved contiguity of the threespine stickleback genome using long-read sequencing.</title>
        <authorList>
            <person name="Nath S."/>
            <person name="Shaw D.E."/>
            <person name="White M.A."/>
        </authorList>
    </citation>
    <scope>NUCLEOTIDE SEQUENCE [LARGE SCALE GENOMIC DNA]</scope>
    <source>
        <strain evidence="10 11">Lake Benthic</strain>
    </source>
</reference>
<accession>A0AAQ4P6P0</accession>
<keyword evidence="11" id="KW-1185">Reference proteome</keyword>
<name>A0AAQ4P6P0_GASAC</name>
<evidence type="ECO:0000256" key="6">
    <source>
        <dbReference type="ARBA" id="ARBA00023849"/>
    </source>
</evidence>
<evidence type="ECO:0000313" key="11">
    <source>
        <dbReference type="Proteomes" id="UP000007635"/>
    </source>
</evidence>
<comment type="similarity">
    <text evidence="5">Belongs to the peroxiredoxin-like PRXL2 family. PRXL2A subfamily.</text>
</comment>
<dbReference type="GO" id="GO:0005737">
    <property type="term" value="C:cytoplasm"/>
    <property type="evidence" value="ECO:0007669"/>
    <property type="project" value="UniProtKB-SubCell"/>
</dbReference>
<organism evidence="10 11">
    <name type="scientific">Gasterosteus aculeatus aculeatus</name>
    <name type="common">three-spined stickleback</name>
    <dbReference type="NCBI Taxonomy" id="481459"/>
    <lineage>
        <taxon>Eukaryota</taxon>
        <taxon>Metazoa</taxon>
        <taxon>Chordata</taxon>
        <taxon>Craniata</taxon>
        <taxon>Vertebrata</taxon>
        <taxon>Euteleostomi</taxon>
        <taxon>Actinopterygii</taxon>
        <taxon>Neopterygii</taxon>
        <taxon>Teleostei</taxon>
        <taxon>Neoteleostei</taxon>
        <taxon>Acanthomorphata</taxon>
        <taxon>Eupercaria</taxon>
        <taxon>Perciformes</taxon>
        <taxon>Cottioidei</taxon>
        <taxon>Gasterosteales</taxon>
        <taxon>Gasterosteidae</taxon>
        <taxon>Gasterosteus</taxon>
    </lineage>
</organism>
<evidence type="ECO:0000256" key="7">
    <source>
        <dbReference type="ARBA" id="ARBA00032058"/>
    </source>
</evidence>
<dbReference type="Ensembl" id="ENSGACT00000038908.1">
    <property type="protein sequence ID" value="ENSGACP00000034474.1"/>
    <property type="gene ID" value="ENSGACG00000030247.1"/>
</dbReference>
<reference evidence="10" key="3">
    <citation type="submission" date="2025-09" db="UniProtKB">
        <authorList>
            <consortium name="Ensembl"/>
        </authorList>
    </citation>
    <scope>IDENTIFICATION</scope>
</reference>
<keyword evidence="9" id="KW-0472">Membrane</keyword>
<evidence type="ECO:0000256" key="2">
    <source>
        <dbReference type="ARBA" id="ARBA00022490"/>
    </source>
</evidence>
<sequence>MQPQTGIIGSAVAAGCGLFAATMNFFTDMFLTPPLKATLRSLEEAELKTLKGETQIVTARSLWERSGAVIMCACVASDGGGDSVLMLQEAAALSSLKPQLDELGVPLYAVVKEDVGTEVQNFQPYFKGEVFLDEKRRFYGPRERKMGLLAFLRVGVWMNGLRAFKNGFMGNVLGEGFVLGGVFVIGRGQQGILLEHREIEFGDKVNTEDVIRAARRI</sequence>
<keyword evidence="9" id="KW-0812">Transmembrane</keyword>
<evidence type="ECO:0000256" key="8">
    <source>
        <dbReference type="ARBA" id="ARBA00032129"/>
    </source>
</evidence>
<dbReference type="Pfam" id="PF13911">
    <property type="entry name" value="AhpC-TSA_2"/>
    <property type="match status" value="1"/>
</dbReference>
<keyword evidence="9" id="KW-1133">Transmembrane helix</keyword>
<dbReference type="PANTHER" id="PTHR28630:SF31">
    <property type="entry name" value="PEROXIREDOXIN-LIKE 2A"/>
    <property type="match status" value="1"/>
</dbReference>
<comment type="subcellular location">
    <subcellularLocation>
        <location evidence="1">Cytoplasm</location>
    </subcellularLocation>
</comment>
<dbReference type="Proteomes" id="UP000007635">
    <property type="component" value="Chromosome V"/>
</dbReference>
<dbReference type="GO" id="GO:0016209">
    <property type="term" value="F:antioxidant activity"/>
    <property type="evidence" value="ECO:0007669"/>
    <property type="project" value="UniProtKB-KW"/>
</dbReference>
<dbReference type="PANTHER" id="PTHR28630">
    <property type="match status" value="1"/>
</dbReference>
<evidence type="ECO:0000256" key="4">
    <source>
        <dbReference type="ARBA" id="ARBA00023284"/>
    </source>
</evidence>